<keyword evidence="2" id="KW-1185">Reference proteome</keyword>
<reference evidence="1 2" key="1">
    <citation type="submission" date="2016-06" db="EMBL/GenBank/DDBJ databases">
        <title>Three novel species with peptidoglycan cell walls form the new genus Lacunisphaera gen. nov. in the family Opitutaceae of the verrucomicrobial subdivision 4.</title>
        <authorList>
            <person name="Rast P."/>
            <person name="Gloeckner I."/>
            <person name="Jogler M."/>
            <person name="Boedeker C."/>
            <person name="Jeske O."/>
            <person name="Wiegand S."/>
            <person name="Reinhardt R."/>
            <person name="Schumann P."/>
            <person name="Rohde M."/>
            <person name="Spring S."/>
            <person name="Gloeckner F.O."/>
            <person name="Jogler C."/>
        </authorList>
    </citation>
    <scope>NUCLEOTIDE SEQUENCE [LARGE SCALE GENOMIC DNA]</scope>
    <source>
        <strain evidence="1 2">IG16b</strain>
    </source>
</reference>
<dbReference type="RefSeq" id="WP_069961355.1">
    <property type="nucleotide sequence ID" value="NZ_CP016094.1"/>
</dbReference>
<dbReference type="KEGG" id="obg:Verru16b_01125"/>
<sequence length="141" mass="16187">MNAPPSPNTLPGYHRTVFLECGLPYGRCFGSKSEYARNHPVRFFVANACVFTRTRECVWRGDLDLAMRADRRDLVVASRRLNRQLFVLREQVRDDLGALPRGWLKENALVVVWRGQVTTVGHTRRLHGTLRQIIARSTGLR</sequence>
<dbReference type="AlphaFoldDB" id="A0A1D8AT45"/>
<protein>
    <submittedName>
        <fullName evidence="1">Uncharacterized protein</fullName>
    </submittedName>
</protein>
<gene>
    <name evidence="1" type="ORF">Verru16b_01125</name>
</gene>
<evidence type="ECO:0000313" key="1">
    <source>
        <dbReference type="EMBL" id="AOS44064.1"/>
    </source>
</evidence>
<accession>A0A1D8AT45</accession>
<proteinExistence type="predicted"/>
<dbReference type="EMBL" id="CP016094">
    <property type="protein sequence ID" value="AOS44064.1"/>
    <property type="molecule type" value="Genomic_DNA"/>
</dbReference>
<evidence type="ECO:0000313" key="2">
    <source>
        <dbReference type="Proteomes" id="UP000095228"/>
    </source>
</evidence>
<dbReference type="Proteomes" id="UP000095228">
    <property type="component" value="Chromosome"/>
</dbReference>
<organism evidence="1 2">
    <name type="scientific">Lacunisphaera limnophila</name>
    <dbReference type="NCBI Taxonomy" id="1838286"/>
    <lineage>
        <taxon>Bacteria</taxon>
        <taxon>Pseudomonadati</taxon>
        <taxon>Verrucomicrobiota</taxon>
        <taxon>Opitutia</taxon>
        <taxon>Opitutales</taxon>
        <taxon>Opitutaceae</taxon>
        <taxon>Lacunisphaera</taxon>
    </lineage>
</organism>
<name>A0A1D8AT45_9BACT</name>